<dbReference type="PANTHER" id="PTHR16453">
    <property type="entry name" value="WD40 DOMAIN-CONTAINING PROTEIN MIO FAMILY MEMBER"/>
    <property type="match status" value="1"/>
</dbReference>
<organism evidence="3 4">
    <name type="scientific">Polyrhizophydium stewartii</name>
    <dbReference type="NCBI Taxonomy" id="2732419"/>
    <lineage>
        <taxon>Eukaryota</taxon>
        <taxon>Fungi</taxon>
        <taxon>Fungi incertae sedis</taxon>
        <taxon>Chytridiomycota</taxon>
        <taxon>Chytridiomycota incertae sedis</taxon>
        <taxon>Chytridiomycetes</taxon>
        <taxon>Rhizophydiales</taxon>
        <taxon>Rhizophydiales incertae sedis</taxon>
        <taxon>Polyrhizophydium</taxon>
    </lineage>
</organism>
<feature type="compositionally biased region" description="Polar residues" evidence="1">
    <location>
        <begin position="201"/>
        <end position="220"/>
    </location>
</feature>
<dbReference type="Pfam" id="PF21719">
    <property type="entry name" value="MIOS_a-sol"/>
    <property type="match status" value="1"/>
</dbReference>
<dbReference type="Pfam" id="PF21720">
    <property type="entry name" value="MIOS_WD40"/>
    <property type="match status" value="1"/>
</dbReference>
<proteinExistence type="predicted"/>
<dbReference type="InterPro" id="IPR001680">
    <property type="entry name" value="WD40_rpt"/>
</dbReference>
<evidence type="ECO:0000313" key="3">
    <source>
        <dbReference type="EMBL" id="KAL2918749.1"/>
    </source>
</evidence>
<dbReference type="SUPFAM" id="SSF50978">
    <property type="entry name" value="WD40 repeat-like"/>
    <property type="match status" value="1"/>
</dbReference>
<dbReference type="InterPro" id="IPR037593">
    <property type="entry name" value="MIOS/Sea4"/>
</dbReference>
<name>A0ABR4NH22_9FUNG</name>
<dbReference type="SMART" id="SM00320">
    <property type="entry name" value="WD40"/>
    <property type="match status" value="3"/>
</dbReference>
<comment type="caution">
    <text evidence="3">The sequence shown here is derived from an EMBL/GenBank/DDBJ whole genome shotgun (WGS) entry which is preliminary data.</text>
</comment>
<feature type="compositionally biased region" description="Low complexity" evidence="1">
    <location>
        <begin position="184"/>
        <end position="200"/>
    </location>
</feature>
<keyword evidence="4" id="KW-1185">Reference proteome</keyword>
<evidence type="ECO:0000259" key="2">
    <source>
        <dbReference type="Pfam" id="PF21719"/>
    </source>
</evidence>
<reference evidence="3 4" key="1">
    <citation type="submission" date="2023-09" db="EMBL/GenBank/DDBJ databases">
        <title>Pangenome analysis of Batrachochytrium dendrobatidis and related Chytrids.</title>
        <authorList>
            <person name="Yacoub M.N."/>
            <person name="Stajich J.E."/>
            <person name="James T.Y."/>
        </authorList>
    </citation>
    <scope>NUCLEOTIDE SEQUENCE [LARGE SCALE GENOMIC DNA]</scope>
    <source>
        <strain evidence="3 4">JEL0888</strain>
    </source>
</reference>
<sequence length="969" mass="103347">MSRPARRLLWSPHAHSQNLFVCSLGSDLRLYEWSTLPSPDMALGSDCIRPVGLFTDTAPIKCIAWNPDPLLSNLVAVGNTSGRTVLVNLAGISVAGSPPLLPPSAVSLAVDSAALAAAAAPAALAGVTRASPVVREFVTTHSRSCNAVSFCPSQPNLLLSGLDRVRNDHCLMVWDINARPLQANQQPPAAAVQGAPQHQQRSAQHTQTNAPLVRQPSVSEASRPVAQYGTAEGASSAAWMFDSAPRFVAGMSLKSIRAYDYRDSSRTPSYSIATKAVHGLAPDPSCSVRFASYGDDGTIRIWDERRPSEPVLTLNPDFKYGILGISWSPSCRGLIHCLARDSPVVKCWFVHDRSRAPTTEGFSAASSRASGGSSLAGAKDSVALLPLPAPALADPVPAPPAAAPAPTNTSMAAFAIASAAQLTARLGESSPVLTPDTSEIEPFVWRSQIGMPSLSRLSSPNTETVTDPRCWHLASIVKLDEVVASDFAWIPRLEGHLTTFYVASVGRDGHLMTGCLPATPAISVAPYGRISVASNGNVAMLDFDSTEHGSDIAETMRERALHGYGFNAVLNRKIVGDNPSLDSLWRLMTVVWLIQSSAVKMTSAGAAFGGFGTGAPPSVTSFGANGAAGSDAAMCSSMVSSTGFRGIFSLLMSKSASSALQETDSGLLPNGDYKSRLTDPHREITRRRPLVLCGYDDQESSEGKSPLHAQIEAYEQQNLHDVAAAMTYFHTGSIAQAAACLRRSSDPDIKMAAVALTGAVAMRSATVSGGKEDSDAKAARATLADAIAAMHSPYLRALFSIASSTNGVLEAIEDTTMPIADRMTIALRFLDDEALLPYIQRQQLKMLAEGQIDGLLLTGLDKDGVDLIERYVNRTGDIQTASLVISLCGCDDTQDDRTYAWVEEYRGLLDRWQLYHIRAVFDIERRKQARMLQALQKHPVTSRLPVPSAAPVGVLERIPPQIHAPIGQR</sequence>
<accession>A0ABR4NH22</accession>
<dbReference type="EMBL" id="JADGIZ020000005">
    <property type="protein sequence ID" value="KAL2918749.1"/>
    <property type="molecule type" value="Genomic_DNA"/>
</dbReference>
<dbReference type="InterPro" id="IPR049092">
    <property type="entry name" value="MIOS_a-sol"/>
</dbReference>
<feature type="region of interest" description="Disordered" evidence="1">
    <location>
        <begin position="184"/>
        <end position="224"/>
    </location>
</feature>
<evidence type="ECO:0000313" key="4">
    <source>
        <dbReference type="Proteomes" id="UP001527925"/>
    </source>
</evidence>
<dbReference type="InterPro" id="IPR036322">
    <property type="entry name" value="WD40_repeat_dom_sf"/>
</dbReference>
<feature type="domain" description="MIOS-like alpha-solenoid" evidence="2">
    <location>
        <begin position="556"/>
        <end position="829"/>
    </location>
</feature>
<dbReference type="PANTHER" id="PTHR16453:SF9">
    <property type="entry name" value="GATOR COMPLEX PROTEIN MIOS"/>
    <property type="match status" value="1"/>
</dbReference>
<protein>
    <recommendedName>
        <fullName evidence="2">MIOS-like alpha-solenoid domain-containing protein</fullName>
    </recommendedName>
</protein>
<dbReference type="InterPro" id="IPR015943">
    <property type="entry name" value="WD40/YVTN_repeat-like_dom_sf"/>
</dbReference>
<dbReference type="Gene3D" id="2.130.10.10">
    <property type="entry name" value="YVTN repeat-like/Quinoprotein amine dehydrogenase"/>
    <property type="match status" value="2"/>
</dbReference>
<evidence type="ECO:0000256" key="1">
    <source>
        <dbReference type="SAM" id="MobiDB-lite"/>
    </source>
</evidence>
<gene>
    <name evidence="3" type="ORF">HK105_201583</name>
</gene>
<dbReference type="Proteomes" id="UP001527925">
    <property type="component" value="Unassembled WGS sequence"/>
</dbReference>